<evidence type="ECO:0000256" key="5">
    <source>
        <dbReference type="PIRSR" id="PIRSR009103-1"/>
    </source>
</evidence>
<keyword evidence="6" id="KW-1015">Disulfide bond</keyword>
<gene>
    <name evidence="8" type="ORF">AQS70_09345</name>
</gene>
<dbReference type="SUPFAM" id="SSF89872">
    <property type="entry name" value="Inhibitor of vertebrate lysozyme, Ivy"/>
    <property type="match status" value="1"/>
</dbReference>
<evidence type="ECO:0000256" key="1">
    <source>
        <dbReference type="ARBA" id="ARBA00004418"/>
    </source>
</evidence>
<feature type="disulfide bond" evidence="6">
    <location>
        <begin position="76"/>
        <end position="81"/>
    </location>
</feature>
<comment type="similarity">
    <text evidence="2">Belongs to the ivy family.</text>
</comment>
<comment type="subcellular location">
    <subcellularLocation>
        <location evidence="1">Periplasm</location>
    </subcellularLocation>
</comment>
<feature type="signal peptide" evidence="7">
    <location>
        <begin position="1"/>
        <end position="23"/>
    </location>
</feature>
<feature type="site" description="Important for lysozyme inhibition" evidence="5">
    <location>
        <position position="79"/>
    </location>
</feature>
<dbReference type="RefSeq" id="WP_055102778.1">
    <property type="nucleotide sequence ID" value="NZ_LLWH01000160.1"/>
</dbReference>
<name>A0A0N8VSN3_9PSED</name>
<accession>A0A0N8VSN3</accession>
<evidence type="ECO:0000256" key="4">
    <source>
        <dbReference type="ARBA" id="ARBA00022764"/>
    </source>
</evidence>
<dbReference type="InterPro" id="IPR014453">
    <property type="entry name" value="Inhibitor_vertebrate_lysozyme"/>
</dbReference>
<dbReference type="Proteomes" id="UP000050342">
    <property type="component" value="Unassembled WGS sequence"/>
</dbReference>
<keyword evidence="9" id="KW-1185">Reference proteome</keyword>
<evidence type="ECO:0000256" key="3">
    <source>
        <dbReference type="ARBA" id="ARBA00022729"/>
    </source>
</evidence>
<dbReference type="EMBL" id="LLWH01000160">
    <property type="protein sequence ID" value="KQB53804.1"/>
    <property type="molecule type" value="Genomic_DNA"/>
</dbReference>
<keyword evidence="3 7" id="KW-0732">Signal</keyword>
<dbReference type="PIRSF" id="PIRSF009103">
    <property type="entry name" value="Ivy"/>
    <property type="match status" value="1"/>
</dbReference>
<keyword evidence="4" id="KW-0574">Periplasm</keyword>
<dbReference type="Gene3D" id="3.40.1420.10">
    <property type="entry name" value="Inhibitor of vertebrate lysozyme"/>
    <property type="match status" value="1"/>
</dbReference>
<evidence type="ECO:0000313" key="9">
    <source>
        <dbReference type="Proteomes" id="UP000050342"/>
    </source>
</evidence>
<dbReference type="Pfam" id="PF08816">
    <property type="entry name" value="Ivy"/>
    <property type="match status" value="1"/>
</dbReference>
<dbReference type="AlphaFoldDB" id="A0A0N8VSN3"/>
<sequence>MKTLMALAFVGASATFSFTAAQAAEYLFDVTDKSPYKEAYQQMLAFPDWVSSGQGTSSPLQEVELEGKKYTLGQMCKPHDCGDNQLVVVFSPDKKQAWGLLATRSADDRSFNTQLLGAPDTAIKALLSKTLEENNPAD</sequence>
<evidence type="ECO:0000256" key="6">
    <source>
        <dbReference type="PIRSR" id="PIRSR009103-2"/>
    </source>
</evidence>
<feature type="chain" id="PRO_5006033428" evidence="7">
    <location>
        <begin position="24"/>
        <end position="138"/>
    </location>
</feature>
<dbReference type="OrthoDB" id="8858386at2"/>
<protein>
    <submittedName>
        <fullName evidence="8">Lysozyme inhibitor</fullName>
    </submittedName>
</protein>
<organism evidence="8 9">
    <name type="scientific">Pseudomonas endophytica</name>
    <dbReference type="NCBI Taxonomy" id="1563157"/>
    <lineage>
        <taxon>Bacteria</taxon>
        <taxon>Pseudomonadati</taxon>
        <taxon>Pseudomonadota</taxon>
        <taxon>Gammaproteobacteria</taxon>
        <taxon>Pseudomonadales</taxon>
        <taxon>Pseudomonadaceae</taxon>
        <taxon>Pseudomonas</taxon>
    </lineage>
</organism>
<reference evidence="8 9" key="1">
    <citation type="submission" date="2015-10" db="EMBL/GenBank/DDBJ databases">
        <title>Pseudomonas helleri sp. nov. and Pseudomonas weihenstephanensis sp. nov., isolated from raw cows milk.</title>
        <authorList>
            <person name="Von Neubeck M."/>
            <person name="Huptas C."/>
            <person name="Wenning M."/>
            <person name="Scherer S."/>
        </authorList>
    </citation>
    <scope>NUCLEOTIDE SEQUENCE [LARGE SCALE GENOMIC DNA]</scope>
    <source>
        <strain evidence="8 9">BSTT44</strain>
    </source>
</reference>
<proteinExistence type="inferred from homology"/>
<evidence type="ECO:0000313" key="8">
    <source>
        <dbReference type="EMBL" id="KQB53804.1"/>
    </source>
</evidence>
<evidence type="ECO:0000256" key="7">
    <source>
        <dbReference type="SAM" id="SignalP"/>
    </source>
</evidence>
<evidence type="ECO:0000256" key="2">
    <source>
        <dbReference type="ARBA" id="ARBA00009724"/>
    </source>
</evidence>
<dbReference type="InterPro" id="IPR036501">
    <property type="entry name" value="Inhibitor_vert_lysozyme_sf"/>
</dbReference>
<dbReference type="STRING" id="1563157.AQS70_09345"/>
<comment type="caution">
    <text evidence="8">The sequence shown here is derived from an EMBL/GenBank/DDBJ whole genome shotgun (WGS) entry which is preliminary data.</text>
</comment>
<dbReference type="GO" id="GO:0042597">
    <property type="term" value="C:periplasmic space"/>
    <property type="evidence" value="ECO:0007669"/>
    <property type="project" value="UniProtKB-SubCell"/>
</dbReference>